<dbReference type="AlphaFoldDB" id="A0A074JXF5"/>
<keyword evidence="2" id="KW-1185">Reference proteome</keyword>
<proteinExistence type="predicted"/>
<organism evidence="1 2">
    <name type="scientific">Thioclava indica</name>
    <dbReference type="NCBI Taxonomy" id="1353528"/>
    <lineage>
        <taxon>Bacteria</taxon>
        <taxon>Pseudomonadati</taxon>
        <taxon>Pseudomonadota</taxon>
        <taxon>Alphaproteobacteria</taxon>
        <taxon>Rhodobacterales</taxon>
        <taxon>Paracoccaceae</taxon>
        <taxon>Thioclava</taxon>
    </lineage>
</organism>
<dbReference type="EMBL" id="AUNB01000018">
    <property type="protein sequence ID" value="KEO60565.1"/>
    <property type="molecule type" value="Genomic_DNA"/>
</dbReference>
<dbReference type="RefSeq" id="WP_038129853.1">
    <property type="nucleotide sequence ID" value="NZ_AUNB01000018.1"/>
</dbReference>
<gene>
    <name evidence="1" type="ORF">DT23_03485</name>
</gene>
<sequence length="47" mass="5330">MTDKIALWLAVVVIVLVLADILLNHGHALLFLGREIADLVQYVAFWR</sequence>
<dbReference type="STRING" id="1353528.DT23_03485"/>
<accession>A0A074JXF5</accession>
<dbReference type="eggNOG" id="ENOG5032IKI">
    <property type="taxonomic scope" value="Bacteria"/>
</dbReference>
<comment type="caution">
    <text evidence="1">The sequence shown here is derived from an EMBL/GenBank/DDBJ whole genome shotgun (WGS) entry which is preliminary data.</text>
</comment>
<reference evidence="1 2" key="1">
    <citation type="journal article" date="2015" name="Antonie Van Leeuwenhoek">
        <title>Thioclava indica sp. nov., isolated from surface seawater of the Indian Ocean.</title>
        <authorList>
            <person name="Liu Y."/>
            <person name="Lai Q."/>
            <person name="Du J."/>
            <person name="Xu H."/>
            <person name="Jiang L."/>
            <person name="Shao Z."/>
        </authorList>
    </citation>
    <scope>NUCLEOTIDE SEQUENCE [LARGE SCALE GENOMIC DNA]</scope>
    <source>
        <strain evidence="1 2">DT23-4</strain>
    </source>
</reference>
<name>A0A074JXF5_9RHOB</name>
<protein>
    <submittedName>
        <fullName evidence="1">Uncharacterized protein</fullName>
    </submittedName>
</protein>
<evidence type="ECO:0000313" key="1">
    <source>
        <dbReference type="EMBL" id="KEO60565.1"/>
    </source>
</evidence>
<dbReference type="Proteomes" id="UP000027471">
    <property type="component" value="Unassembled WGS sequence"/>
</dbReference>
<evidence type="ECO:0000313" key="2">
    <source>
        <dbReference type="Proteomes" id="UP000027471"/>
    </source>
</evidence>